<evidence type="ECO:0000313" key="1">
    <source>
        <dbReference type="EMBL" id="KAH7903533.1"/>
    </source>
</evidence>
<comment type="caution">
    <text evidence="1">The sequence shown here is derived from an EMBL/GenBank/DDBJ whole genome shotgun (WGS) entry which is preliminary data.</text>
</comment>
<proteinExistence type="predicted"/>
<accession>A0ACB7ZRT8</accession>
<gene>
    <name evidence="1" type="ORF">BJ138DRAFT_1020477</name>
</gene>
<sequence length="316" mass="35689">MGCRRPAALEPIVDDTSEPSISASLLDIELIDLFTRKRASLPSLQSHVYANETLIHHGYLGSAPLFPTVAISIRTLAAYCQVHRTCPRFTIQAQCKALCHLHHVPYRPHLSAQLSAAYDIYLEIIYRVEHQLKVALQHDTPNWCLLNSCPPCFYKLKNEPHLDIAYLTTMDGNNSLKRWASWMYGTTPQGRGEGKIGTTLMFILIQQITVNPCQTKEPIDDAYQDDWQDIDPTDPFDCVKRWRNTGPEHRKRMFSAFNETGIFISACRHRCILLACNMIRSGELPKYPLAVVDRLLSVYGQGGGCAYDIGCAFSKT</sequence>
<keyword evidence="2" id="KW-1185">Reference proteome</keyword>
<reference evidence="1" key="1">
    <citation type="journal article" date="2021" name="New Phytol.">
        <title>Evolutionary innovations through gain and loss of genes in the ectomycorrhizal Boletales.</title>
        <authorList>
            <person name="Wu G."/>
            <person name="Miyauchi S."/>
            <person name="Morin E."/>
            <person name="Kuo A."/>
            <person name="Drula E."/>
            <person name="Varga T."/>
            <person name="Kohler A."/>
            <person name="Feng B."/>
            <person name="Cao Y."/>
            <person name="Lipzen A."/>
            <person name="Daum C."/>
            <person name="Hundley H."/>
            <person name="Pangilinan J."/>
            <person name="Johnson J."/>
            <person name="Barry K."/>
            <person name="LaButti K."/>
            <person name="Ng V."/>
            <person name="Ahrendt S."/>
            <person name="Min B."/>
            <person name="Choi I.G."/>
            <person name="Park H."/>
            <person name="Plett J.M."/>
            <person name="Magnuson J."/>
            <person name="Spatafora J.W."/>
            <person name="Nagy L.G."/>
            <person name="Henrissat B."/>
            <person name="Grigoriev I.V."/>
            <person name="Yang Z.L."/>
            <person name="Xu J."/>
            <person name="Martin F.M."/>
        </authorList>
    </citation>
    <scope>NUCLEOTIDE SEQUENCE</scope>
    <source>
        <strain evidence="1">ATCC 28755</strain>
    </source>
</reference>
<feature type="non-terminal residue" evidence="1">
    <location>
        <position position="316"/>
    </location>
</feature>
<name>A0ACB7ZRT8_9AGAM</name>
<protein>
    <submittedName>
        <fullName evidence="1">Uncharacterized protein</fullName>
    </submittedName>
</protein>
<organism evidence="1 2">
    <name type="scientific">Hygrophoropsis aurantiaca</name>
    <dbReference type="NCBI Taxonomy" id="72124"/>
    <lineage>
        <taxon>Eukaryota</taxon>
        <taxon>Fungi</taxon>
        <taxon>Dikarya</taxon>
        <taxon>Basidiomycota</taxon>
        <taxon>Agaricomycotina</taxon>
        <taxon>Agaricomycetes</taxon>
        <taxon>Agaricomycetidae</taxon>
        <taxon>Boletales</taxon>
        <taxon>Coniophorineae</taxon>
        <taxon>Hygrophoropsidaceae</taxon>
        <taxon>Hygrophoropsis</taxon>
    </lineage>
</organism>
<dbReference type="Proteomes" id="UP000790377">
    <property type="component" value="Unassembled WGS sequence"/>
</dbReference>
<dbReference type="EMBL" id="MU268908">
    <property type="protein sequence ID" value="KAH7903533.1"/>
    <property type="molecule type" value="Genomic_DNA"/>
</dbReference>
<evidence type="ECO:0000313" key="2">
    <source>
        <dbReference type="Proteomes" id="UP000790377"/>
    </source>
</evidence>